<accession>A0ABP7ZY98</accession>
<dbReference type="EMBL" id="BAABBW010000002">
    <property type="protein sequence ID" value="GAA4173328.1"/>
    <property type="molecule type" value="Genomic_DNA"/>
</dbReference>
<comment type="caution">
    <text evidence="1">The sequence shown here is derived from an EMBL/GenBank/DDBJ whole genome shotgun (WGS) entry which is preliminary data.</text>
</comment>
<evidence type="ECO:0000313" key="2">
    <source>
        <dbReference type="Proteomes" id="UP001501079"/>
    </source>
</evidence>
<gene>
    <name evidence="1" type="ORF">GCM10022287_15510</name>
</gene>
<dbReference type="Proteomes" id="UP001501079">
    <property type="component" value="Unassembled WGS sequence"/>
</dbReference>
<dbReference type="RefSeq" id="WP_344752986.1">
    <property type="nucleotide sequence ID" value="NZ_BAABBW010000002.1"/>
</dbReference>
<name>A0ABP7ZY98_9MICO</name>
<protein>
    <submittedName>
        <fullName evidence="1">Uncharacterized protein</fullName>
    </submittedName>
</protein>
<keyword evidence="2" id="KW-1185">Reference proteome</keyword>
<organism evidence="1 2">
    <name type="scientific">Gryllotalpicola koreensis</name>
    <dbReference type="NCBI Taxonomy" id="993086"/>
    <lineage>
        <taxon>Bacteria</taxon>
        <taxon>Bacillati</taxon>
        <taxon>Actinomycetota</taxon>
        <taxon>Actinomycetes</taxon>
        <taxon>Micrococcales</taxon>
        <taxon>Microbacteriaceae</taxon>
        <taxon>Gryllotalpicola</taxon>
    </lineage>
</organism>
<proteinExistence type="predicted"/>
<reference evidence="2" key="1">
    <citation type="journal article" date="2019" name="Int. J. Syst. Evol. Microbiol.">
        <title>The Global Catalogue of Microorganisms (GCM) 10K type strain sequencing project: providing services to taxonomists for standard genome sequencing and annotation.</title>
        <authorList>
            <consortium name="The Broad Institute Genomics Platform"/>
            <consortium name="The Broad Institute Genome Sequencing Center for Infectious Disease"/>
            <person name="Wu L."/>
            <person name="Ma J."/>
        </authorList>
    </citation>
    <scope>NUCLEOTIDE SEQUENCE [LARGE SCALE GENOMIC DNA]</scope>
    <source>
        <strain evidence="2">JCM 17591</strain>
    </source>
</reference>
<evidence type="ECO:0000313" key="1">
    <source>
        <dbReference type="EMBL" id="GAA4173328.1"/>
    </source>
</evidence>
<sequence>MSAPERVTEAEAEAIRDAVAGAVLSTPTRLSERLDSDPVAALTLVDSARVAAEEASRLLRESIAGARTAGHSWDSIGRVLGVSKQAAQQRFGSAAAPQSAGSRRVLSPVTAFDEMAELAEAGRHGWHSVDYGTLHHVLEKSDEQWEHRRVVWGTATRAALEAEGWQLIRGNTFPWGYWARPTGAPAEPED</sequence>